<dbReference type="EMBL" id="JADFFL010000010">
    <property type="protein sequence ID" value="MBE9664213.1"/>
    <property type="molecule type" value="Genomic_DNA"/>
</dbReference>
<feature type="domain" description="Right handed beta helix" evidence="1">
    <location>
        <begin position="142"/>
        <end position="271"/>
    </location>
</feature>
<dbReference type="AlphaFoldDB" id="A0A929L146"/>
<reference evidence="2" key="1">
    <citation type="submission" date="2020-10" db="EMBL/GenBank/DDBJ databases">
        <title>Mucilaginibacter mali sp. nov., isolated from rhizosphere soil of apple orchard.</title>
        <authorList>
            <person name="Lee J.-S."/>
            <person name="Kim H.S."/>
            <person name="Kim J.-S."/>
        </authorList>
    </citation>
    <scope>NUCLEOTIDE SEQUENCE</scope>
    <source>
        <strain evidence="2">KCTC 22746</strain>
    </source>
</reference>
<dbReference type="RefSeq" id="WP_194113461.1">
    <property type="nucleotide sequence ID" value="NZ_JADFFL010000010.1"/>
</dbReference>
<proteinExistence type="predicted"/>
<sequence length="438" mass="48120">MKKKNPNTSSLTRLVLLFPLIFLQSIAYSKSVNIKDFGAIGNGTHDDTRAFVRAINTGNIIYIPKGVYKIIGQVKFSGISNKTIIAQNAIIKNFSDTKGLLAFINGQNISINGGTWGRNKMPVEESKNAEDHVFTFVNIKNLKVQSVTIKGSGQMGISMIAVTNAAIKNNHISDCFRDGIYAHYSAKLIYSGNHLENIKDDAMSIHDYGINEQKTVLQNQGYAQAGHATITGNTVKNAYQGFSSIGCADVVISYNKITNTVNSGIAVFNSEKLFPGGTARVNKVSILYNQLSYNGGKQTILKKTFINNGQLTSGRSAIFVGVNDKDDLINNPDTRLRNIKIENNIIHSSYVNGCYVAQVDGLSLINNSFTNCDIDRSNYSGRIVEVSNCTQTTIRRNKIIDNRKTVLHDAGYDIINVKGNISGWTVRGHIDKVEGYIR</sequence>
<dbReference type="InterPro" id="IPR012334">
    <property type="entry name" value="Pectin_lyas_fold"/>
</dbReference>
<dbReference type="Gene3D" id="2.160.20.10">
    <property type="entry name" value="Single-stranded right-handed beta-helix, Pectin lyase-like"/>
    <property type="match status" value="1"/>
</dbReference>
<dbReference type="InterPro" id="IPR039448">
    <property type="entry name" value="Beta_helix"/>
</dbReference>
<dbReference type="InterPro" id="IPR011050">
    <property type="entry name" value="Pectin_lyase_fold/virulence"/>
</dbReference>
<dbReference type="Pfam" id="PF13229">
    <property type="entry name" value="Beta_helix"/>
    <property type="match status" value="1"/>
</dbReference>
<organism evidence="2 3">
    <name type="scientific">Mucilaginibacter myungsuensis</name>
    <dbReference type="NCBI Taxonomy" id="649104"/>
    <lineage>
        <taxon>Bacteria</taxon>
        <taxon>Pseudomonadati</taxon>
        <taxon>Bacteroidota</taxon>
        <taxon>Sphingobacteriia</taxon>
        <taxon>Sphingobacteriales</taxon>
        <taxon>Sphingobacteriaceae</taxon>
        <taxon>Mucilaginibacter</taxon>
    </lineage>
</organism>
<dbReference type="SMART" id="SM00710">
    <property type="entry name" value="PbH1"/>
    <property type="match status" value="8"/>
</dbReference>
<dbReference type="SUPFAM" id="SSF51126">
    <property type="entry name" value="Pectin lyase-like"/>
    <property type="match status" value="1"/>
</dbReference>
<dbReference type="InterPro" id="IPR006626">
    <property type="entry name" value="PbH1"/>
</dbReference>
<protein>
    <submittedName>
        <fullName evidence="2">Right-handed parallel beta-helix repeat-containing protein</fullName>
    </submittedName>
</protein>
<comment type="caution">
    <text evidence="2">The sequence shown here is derived from an EMBL/GenBank/DDBJ whole genome shotgun (WGS) entry which is preliminary data.</text>
</comment>
<dbReference type="Proteomes" id="UP000622475">
    <property type="component" value="Unassembled WGS sequence"/>
</dbReference>
<evidence type="ECO:0000313" key="3">
    <source>
        <dbReference type="Proteomes" id="UP000622475"/>
    </source>
</evidence>
<accession>A0A929L146</accession>
<name>A0A929L146_9SPHI</name>
<keyword evidence="3" id="KW-1185">Reference proteome</keyword>
<evidence type="ECO:0000259" key="1">
    <source>
        <dbReference type="Pfam" id="PF13229"/>
    </source>
</evidence>
<gene>
    <name evidence="2" type="ORF">IRJ16_20195</name>
</gene>
<evidence type="ECO:0000313" key="2">
    <source>
        <dbReference type="EMBL" id="MBE9664213.1"/>
    </source>
</evidence>